<keyword evidence="2" id="KW-1185">Reference proteome</keyword>
<proteinExistence type="predicted"/>
<organism evidence="1 2">
    <name type="scientific">Pseudomonas saponiphila</name>
    <dbReference type="NCBI Taxonomy" id="556534"/>
    <lineage>
        <taxon>Bacteria</taxon>
        <taxon>Pseudomonadati</taxon>
        <taxon>Pseudomonadota</taxon>
        <taxon>Gammaproteobacteria</taxon>
        <taxon>Pseudomonadales</taxon>
        <taxon>Pseudomonadaceae</taxon>
        <taxon>Pseudomonas</taxon>
    </lineage>
</organism>
<dbReference type="AlphaFoldDB" id="A0A1H4QXK5"/>
<evidence type="ECO:0000313" key="1">
    <source>
        <dbReference type="EMBL" id="SEC24268.1"/>
    </source>
</evidence>
<dbReference type="InterPro" id="IPR010877">
    <property type="entry name" value="Phage_Mu_Gp46"/>
</dbReference>
<accession>A0A1H4QXK5</accession>
<dbReference type="Proteomes" id="UP000198982">
    <property type="component" value="Unassembled WGS sequence"/>
</dbReference>
<dbReference type="Pfam" id="PF07409">
    <property type="entry name" value="GP46"/>
    <property type="match status" value="1"/>
</dbReference>
<gene>
    <name evidence="1" type="ORF">SAMN05216178_3951</name>
</gene>
<reference evidence="2" key="1">
    <citation type="submission" date="2016-10" db="EMBL/GenBank/DDBJ databases">
        <authorList>
            <person name="Varghese N."/>
            <person name="Submissions S."/>
        </authorList>
    </citation>
    <scope>NUCLEOTIDE SEQUENCE [LARGE SCALE GENOMIC DNA]</scope>
    <source>
        <strain evidence="2">DSM 9751</strain>
    </source>
</reference>
<dbReference type="EMBL" id="FNTJ01000001">
    <property type="protein sequence ID" value="SEC24268.1"/>
    <property type="molecule type" value="Genomic_DNA"/>
</dbReference>
<name>A0A1H4QXK5_9PSED</name>
<dbReference type="Gene3D" id="3.10.450.40">
    <property type="match status" value="1"/>
</dbReference>
<protein>
    <submittedName>
        <fullName evidence="1">Mu-like prophage protein gp46</fullName>
    </submittedName>
</protein>
<sequence length="116" mass="12990">MDAGINPTTGDLTGQRINTLANAVYIRLMTPLGTWWKDTAVGSRLHELRREKDLPRVGILAKQYAEQALKPLLDDGRAKKITITAEQPHNGWLDLHIDIIDATGNPQVFRQPVRVI</sequence>
<evidence type="ECO:0000313" key="2">
    <source>
        <dbReference type="Proteomes" id="UP000198982"/>
    </source>
</evidence>